<keyword evidence="1" id="KW-0413">Isomerase</keyword>
<keyword evidence="3" id="KW-1185">Reference proteome</keyword>
<proteinExistence type="predicted"/>
<dbReference type="InterPro" id="IPR015942">
    <property type="entry name" value="Asp/Glu/hydantoin_racemase"/>
</dbReference>
<protein>
    <submittedName>
        <fullName evidence="2">Asp/Glu/Hydantoin racemase domain-containing protein</fullName>
    </submittedName>
</protein>
<reference evidence="2 3" key="1">
    <citation type="journal article" date="2016" name="PLoS Pathog.">
        <title>Biosynthesis of antibiotic leucinostatins in bio-control fungus Purpureocillium lilacinum and their inhibition on phytophthora revealed by genome mining.</title>
        <authorList>
            <person name="Wang G."/>
            <person name="Liu Z."/>
            <person name="Lin R."/>
            <person name="Li E."/>
            <person name="Mao Z."/>
            <person name="Ling J."/>
            <person name="Yang Y."/>
            <person name="Yin W.B."/>
            <person name="Xie B."/>
        </authorList>
    </citation>
    <scope>NUCLEOTIDE SEQUENCE [LARGE SCALE GENOMIC DNA]</scope>
    <source>
        <strain evidence="2">170</strain>
    </source>
</reference>
<dbReference type="Pfam" id="PF01177">
    <property type="entry name" value="Asp_Glu_race"/>
    <property type="match status" value="1"/>
</dbReference>
<evidence type="ECO:0000313" key="2">
    <source>
        <dbReference type="EMBL" id="OAQ60285.1"/>
    </source>
</evidence>
<dbReference type="Gene3D" id="3.40.50.1860">
    <property type="match status" value="2"/>
</dbReference>
<dbReference type="OrthoDB" id="309640at2759"/>
<name>A0A179F4F1_METCM</name>
<gene>
    <name evidence="2" type="ORF">VFPPC_10710</name>
</gene>
<dbReference type="PANTHER" id="PTHR21198">
    <property type="entry name" value="GLUTAMATE RACEMASE"/>
    <property type="match status" value="1"/>
</dbReference>
<dbReference type="GeneID" id="28853022"/>
<dbReference type="RefSeq" id="XP_018138195.1">
    <property type="nucleotide sequence ID" value="XM_018289028.1"/>
</dbReference>
<sequence length="246" mass="26696">MKTLLLLGGMTPDVTILYYNIINAAARARHGHRTNFPLHIHSANLELMIQHASAGKWTDFSAVYADSVTALTRPKRIVDGVVICSILAHKVSRQLASVLEGTGVTVLHIADMLAGHIRTRYPQTKKLGLLGPKITMLDGDDPDFFVGRLRRHGFEVVVPEREEDIERVNRGMIEEVAKGREAVTEATRGMFVSQANGLVERGAEALVLGSTDLGFVLGEDDVDGIPVIEPAGVHASAAAEWAMVDD</sequence>
<dbReference type="AlphaFoldDB" id="A0A179F4F1"/>
<dbReference type="InterPro" id="IPR001920">
    <property type="entry name" value="Asp/Glu_race"/>
</dbReference>
<dbReference type="EMBL" id="LSBJ02000009">
    <property type="protein sequence ID" value="OAQ60285.1"/>
    <property type="molecule type" value="Genomic_DNA"/>
</dbReference>
<dbReference type="KEGG" id="pchm:VFPPC_10710"/>
<dbReference type="STRING" id="1380566.A0A179F4F1"/>
<comment type="caution">
    <text evidence="2">The sequence shown here is derived from an EMBL/GenBank/DDBJ whole genome shotgun (WGS) entry which is preliminary data.</text>
</comment>
<organism evidence="2 3">
    <name type="scientific">Pochonia chlamydosporia 170</name>
    <dbReference type="NCBI Taxonomy" id="1380566"/>
    <lineage>
        <taxon>Eukaryota</taxon>
        <taxon>Fungi</taxon>
        <taxon>Dikarya</taxon>
        <taxon>Ascomycota</taxon>
        <taxon>Pezizomycotina</taxon>
        <taxon>Sordariomycetes</taxon>
        <taxon>Hypocreomycetidae</taxon>
        <taxon>Hypocreales</taxon>
        <taxon>Clavicipitaceae</taxon>
        <taxon>Pochonia</taxon>
    </lineage>
</organism>
<dbReference type="Proteomes" id="UP000078397">
    <property type="component" value="Unassembled WGS sequence"/>
</dbReference>
<dbReference type="SUPFAM" id="SSF53681">
    <property type="entry name" value="Aspartate/glutamate racemase"/>
    <property type="match status" value="2"/>
</dbReference>
<dbReference type="PANTHER" id="PTHR21198:SF7">
    <property type="entry name" value="ASPARTATE-GLUTAMATE RACEMASE FAMILY"/>
    <property type="match status" value="1"/>
</dbReference>
<evidence type="ECO:0000313" key="3">
    <source>
        <dbReference type="Proteomes" id="UP000078397"/>
    </source>
</evidence>
<dbReference type="GO" id="GO:0047661">
    <property type="term" value="F:amino-acid racemase activity"/>
    <property type="evidence" value="ECO:0007669"/>
    <property type="project" value="InterPro"/>
</dbReference>
<evidence type="ECO:0000256" key="1">
    <source>
        <dbReference type="ARBA" id="ARBA00023235"/>
    </source>
</evidence>
<accession>A0A179F4F1</accession>